<sequence length="80" mass="8941">MLRFRGLLPLIVSWPRFGGLVCARGRWLSVVLSWIRINGGVMRSTFCASQHMPDHTTPQQRGPVPSIGVSGVPIWLRRCA</sequence>
<evidence type="ECO:0000256" key="1">
    <source>
        <dbReference type="SAM" id="SignalP"/>
    </source>
</evidence>
<feature type="signal peptide" evidence="1">
    <location>
        <begin position="1"/>
        <end position="23"/>
    </location>
</feature>
<dbReference type="AlphaFoldDB" id="A0A2M3ZRX2"/>
<protein>
    <submittedName>
        <fullName evidence="2">Putative secreted peptide</fullName>
    </submittedName>
</protein>
<feature type="chain" id="PRO_5014707949" evidence="1">
    <location>
        <begin position="24"/>
        <end position="80"/>
    </location>
</feature>
<keyword evidence="1" id="KW-0732">Signal</keyword>
<proteinExistence type="predicted"/>
<dbReference type="EMBL" id="GGFM01010494">
    <property type="protein sequence ID" value="MBW31245.1"/>
    <property type="molecule type" value="Transcribed_RNA"/>
</dbReference>
<name>A0A2M3ZRX2_9DIPT</name>
<organism evidence="2">
    <name type="scientific">Anopheles braziliensis</name>
    <dbReference type="NCBI Taxonomy" id="58242"/>
    <lineage>
        <taxon>Eukaryota</taxon>
        <taxon>Metazoa</taxon>
        <taxon>Ecdysozoa</taxon>
        <taxon>Arthropoda</taxon>
        <taxon>Hexapoda</taxon>
        <taxon>Insecta</taxon>
        <taxon>Pterygota</taxon>
        <taxon>Neoptera</taxon>
        <taxon>Endopterygota</taxon>
        <taxon>Diptera</taxon>
        <taxon>Nematocera</taxon>
        <taxon>Culicoidea</taxon>
        <taxon>Culicidae</taxon>
        <taxon>Anophelinae</taxon>
        <taxon>Anopheles</taxon>
    </lineage>
</organism>
<accession>A0A2M3ZRX2</accession>
<evidence type="ECO:0000313" key="2">
    <source>
        <dbReference type="EMBL" id="MBW31245.1"/>
    </source>
</evidence>
<reference evidence="2" key="1">
    <citation type="submission" date="2018-01" db="EMBL/GenBank/DDBJ databases">
        <title>An insight into the sialome of Amazonian anophelines.</title>
        <authorList>
            <person name="Ribeiro J.M."/>
            <person name="Scarpassa V."/>
            <person name="Calvo E."/>
        </authorList>
    </citation>
    <scope>NUCLEOTIDE SEQUENCE</scope>
    <source>
        <tissue evidence="2">Salivary glands</tissue>
    </source>
</reference>